<feature type="region of interest" description="Disordered" evidence="6">
    <location>
        <begin position="1"/>
        <end position="45"/>
    </location>
</feature>
<dbReference type="SUPFAM" id="SSF52540">
    <property type="entry name" value="P-loop containing nucleoside triphosphate hydrolases"/>
    <property type="match status" value="1"/>
</dbReference>
<dbReference type="InterPro" id="IPR036187">
    <property type="entry name" value="DNA_mismatch_repair_MutS_sf"/>
</dbReference>
<dbReference type="Gene3D" id="3.40.50.300">
    <property type="entry name" value="P-loop containing nucleotide triphosphate hydrolases"/>
    <property type="match status" value="1"/>
</dbReference>
<evidence type="ECO:0000313" key="9">
    <source>
        <dbReference type="Proteomes" id="UP001283341"/>
    </source>
</evidence>
<dbReference type="PANTHER" id="PTHR11361:SF21">
    <property type="entry name" value="MUTS PROTEIN HOMOLOG 4"/>
    <property type="match status" value="1"/>
</dbReference>
<dbReference type="Pfam" id="PF05192">
    <property type="entry name" value="MutS_III"/>
    <property type="match status" value="1"/>
</dbReference>
<reference evidence="8" key="1">
    <citation type="journal article" date="2023" name="Mol. Phylogenet. Evol.">
        <title>Genome-scale phylogeny and comparative genomics of the fungal order Sordariales.</title>
        <authorList>
            <person name="Hensen N."/>
            <person name="Bonometti L."/>
            <person name="Westerberg I."/>
            <person name="Brannstrom I.O."/>
            <person name="Guillou S."/>
            <person name="Cros-Aarteil S."/>
            <person name="Calhoun S."/>
            <person name="Haridas S."/>
            <person name="Kuo A."/>
            <person name="Mondo S."/>
            <person name="Pangilinan J."/>
            <person name="Riley R."/>
            <person name="LaButti K."/>
            <person name="Andreopoulos B."/>
            <person name="Lipzen A."/>
            <person name="Chen C."/>
            <person name="Yan M."/>
            <person name="Daum C."/>
            <person name="Ng V."/>
            <person name="Clum A."/>
            <person name="Steindorff A."/>
            <person name="Ohm R.A."/>
            <person name="Martin F."/>
            <person name="Silar P."/>
            <person name="Natvig D.O."/>
            <person name="Lalanne C."/>
            <person name="Gautier V."/>
            <person name="Ament-Velasquez S.L."/>
            <person name="Kruys A."/>
            <person name="Hutchinson M.I."/>
            <person name="Powell A.J."/>
            <person name="Barry K."/>
            <person name="Miller A.N."/>
            <person name="Grigoriev I.V."/>
            <person name="Debuchy R."/>
            <person name="Gladieux P."/>
            <person name="Hiltunen Thoren M."/>
            <person name="Johannesson H."/>
        </authorList>
    </citation>
    <scope>NUCLEOTIDE SEQUENCE</scope>
    <source>
        <strain evidence="8">CBS 118394</strain>
    </source>
</reference>
<dbReference type="AlphaFoldDB" id="A0AAE0IRD9"/>
<dbReference type="InterPro" id="IPR011184">
    <property type="entry name" value="DNA_mismatch_repair_Msh2"/>
</dbReference>
<comment type="caution">
    <text evidence="8">The sequence shown here is derived from an EMBL/GenBank/DDBJ whole genome shotgun (WGS) entry which is preliminary data.</text>
</comment>
<dbReference type="PIRSF" id="PIRSF005813">
    <property type="entry name" value="MSH2"/>
    <property type="match status" value="1"/>
</dbReference>
<evidence type="ECO:0000256" key="3">
    <source>
        <dbReference type="ARBA" id="ARBA00022840"/>
    </source>
</evidence>
<protein>
    <submittedName>
        <fullName evidence="8">Muts domain V-domain-containing protein</fullName>
    </submittedName>
</protein>
<sequence length="909" mass="101703">MQTQFPDVARLALRSDSDDSDEEFDSSIIDTQRTHRRTHDAGETSTPSDVVICAISESRPSDVLGLATLNVTTGTAEISRILNDDKFCYQRLFEVLFRREDKPQLLLVLKTVIEKGSKPTLVQCLTKEYPDVPIVRFDRKHWSEANGLRMAQRFSLHGQTNAIEAALERNFYASCAFSAVMAYAQDQMKVHFTYNSLNIQYSHPVGTLRIDRSVVGSLELLENIRPKRSKTSTLFGILNTTQTPQGRRLLRSQLLQPSMNASEIVERYNAVEELASEEKLFLELRKGLKALHQIDIERVISWILREPSRPRQPLEAGVPLFSNKGPDLPSHEDLNAAEWEFNNILMLKEYLHGVEALHQTLSDAVYASRLLTFLEEQCAPHKAMEARDLLRTGIEEDSQYGKSPTDLRNNRLWAIKAKPGSILKKARESYKTALGYVHAYVDDVNKVLIEYLGNGGKLCFDSDRRYHIQLHVSDVESHQGDGRGFPLTWKHQLGSEGPFVTAVRKGNFYYCQTGELVRKSMRAQLYADVVTVESDKYIVELKTSLRQHAKPLLDISDAVGILDMICSFTELSATQNYVRPIISNTDNLVLKNARNPIVEVRRSGFTPNDMYSGSVQRRSLVITGGNMTGKSTFLKMVALCQILAQMGCFVPAEYAEVPICDAIFTRLSTDDKPESNLGTFAVEMRDMNLCLRQATKNSLVIVDELGRGTSPKDGMALALSMAVRLIDIGARLIFATHFCEVGIALNEMRFNSVLAVHFDGHSTKDADTRTPQIMLSHRLVAGPVPADKQDYGLDLVRRFFPAKTVRNAETVTNFLRQKKGQDNPKGGVAHPVTSSVTSRKRLCVALQELLNKVRGSAADDVALSMKLRQLQASFIKLAFEGANDADTDAKKKLGRVGTEAAERTRPTEA</sequence>
<dbReference type="CDD" id="cd03243">
    <property type="entry name" value="ABC_MutS_homologs"/>
    <property type="match status" value="1"/>
</dbReference>
<dbReference type="InterPro" id="IPR007696">
    <property type="entry name" value="DNA_mismatch_repair_MutS_core"/>
</dbReference>
<dbReference type="Proteomes" id="UP001283341">
    <property type="component" value="Unassembled WGS sequence"/>
</dbReference>
<keyword evidence="3" id="KW-0067">ATP-binding</keyword>
<dbReference type="InterPro" id="IPR045076">
    <property type="entry name" value="MutS"/>
</dbReference>
<dbReference type="PANTHER" id="PTHR11361">
    <property type="entry name" value="DNA MISMATCH REPAIR PROTEIN MUTS FAMILY MEMBER"/>
    <property type="match status" value="1"/>
</dbReference>
<dbReference type="GO" id="GO:0007131">
    <property type="term" value="P:reciprocal meiotic recombination"/>
    <property type="evidence" value="ECO:0007669"/>
    <property type="project" value="TreeGrafter"/>
</dbReference>
<evidence type="ECO:0000256" key="6">
    <source>
        <dbReference type="SAM" id="MobiDB-lite"/>
    </source>
</evidence>
<dbReference type="EMBL" id="JAUEDM010000001">
    <property type="protein sequence ID" value="KAK3329904.1"/>
    <property type="molecule type" value="Genomic_DNA"/>
</dbReference>
<evidence type="ECO:0000256" key="4">
    <source>
        <dbReference type="ARBA" id="ARBA00023125"/>
    </source>
</evidence>
<dbReference type="GO" id="GO:0005634">
    <property type="term" value="C:nucleus"/>
    <property type="evidence" value="ECO:0007669"/>
    <property type="project" value="TreeGrafter"/>
</dbReference>
<dbReference type="GO" id="GO:0030983">
    <property type="term" value="F:mismatched DNA binding"/>
    <property type="evidence" value="ECO:0007669"/>
    <property type="project" value="InterPro"/>
</dbReference>
<accession>A0AAE0IRD9</accession>
<dbReference type="Gene3D" id="1.10.1420.10">
    <property type="match status" value="1"/>
</dbReference>
<dbReference type="Pfam" id="PF00488">
    <property type="entry name" value="MutS_V"/>
    <property type="match status" value="1"/>
</dbReference>
<evidence type="ECO:0000259" key="7">
    <source>
        <dbReference type="PROSITE" id="PS00486"/>
    </source>
</evidence>
<dbReference type="PROSITE" id="PS00486">
    <property type="entry name" value="DNA_MISMATCH_REPAIR_2"/>
    <property type="match status" value="1"/>
</dbReference>
<dbReference type="SUPFAM" id="SSF48334">
    <property type="entry name" value="DNA repair protein MutS, domain III"/>
    <property type="match status" value="1"/>
</dbReference>
<evidence type="ECO:0000256" key="2">
    <source>
        <dbReference type="ARBA" id="ARBA00022741"/>
    </source>
</evidence>
<dbReference type="SMART" id="SM00533">
    <property type="entry name" value="MUTSd"/>
    <property type="match status" value="1"/>
</dbReference>
<feature type="region of interest" description="Disordered" evidence="6">
    <location>
        <begin position="888"/>
        <end position="909"/>
    </location>
</feature>
<feature type="compositionally biased region" description="Basic and acidic residues" evidence="6">
    <location>
        <begin position="900"/>
        <end position="909"/>
    </location>
</feature>
<dbReference type="InterPro" id="IPR027417">
    <property type="entry name" value="P-loop_NTPase"/>
</dbReference>
<name>A0AAE0IRD9_9PEZI</name>
<dbReference type="GO" id="GO:0005524">
    <property type="term" value="F:ATP binding"/>
    <property type="evidence" value="ECO:0007669"/>
    <property type="project" value="UniProtKB-KW"/>
</dbReference>
<organism evidence="8 9">
    <name type="scientific">Apodospora peruviana</name>
    <dbReference type="NCBI Taxonomy" id="516989"/>
    <lineage>
        <taxon>Eukaryota</taxon>
        <taxon>Fungi</taxon>
        <taxon>Dikarya</taxon>
        <taxon>Ascomycota</taxon>
        <taxon>Pezizomycotina</taxon>
        <taxon>Sordariomycetes</taxon>
        <taxon>Sordariomycetidae</taxon>
        <taxon>Sordariales</taxon>
        <taxon>Lasiosphaeriaceae</taxon>
        <taxon>Apodospora</taxon>
    </lineage>
</organism>
<keyword evidence="4" id="KW-0238">DNA-binding</keyword>
<feature type="non-terminal residue" evidence="8">
    <location>
        <position position="1"/>
    </location>
</feature>
<reference evidence="8" key="2">
    <citation type="submission" date="2023-06" db="EMBL/GenBank/DDBJ databases">
        <authorList>
            <consortium name="Lawrence Berkeley National Laboratory"/>
            <person name="Haridas S."/>
            <person name="Hensen N."/>
            <person name="Bonometti L."/>
            <person name="Westerberg I."/>
            <person name="Brannstrom I.O."/>
            <person name="Guillou S."/>
            <person name="Cros-Aarteil S."/>
            <person name="Calhoun S."/>
            <person name="Kuo A."/>
            <person name="Mondo S."/>
            <person name="Pangilinan J."/>
            <person name="Riley R."/>
            <person name="Labutti K."/>
            <person name="Andreopoulos B."/>
            <person name="Lipzen A."/>
            <person name="Chen C."/>
            <person name="Yanf M."/>
            <person name="Daum C."/>
            <person name="Ng V."/>
            <person name="Clum A."/>
            <person name="Steindorff A."/>
            <person name="Ohm R."/>
            <person name="Martin F."/>
            <person name="Silar P."/>
            <person name="Natvig D."/>
            <person name="Lalanne C."/>
            <person name="Gautier V."/>
            <person name="Ament-Velasquez S.L."/>
            <person name="Kruys A."/>
            <person name="Hutchinson M.I."/>
            <person name="Powell A.J."/>
            <person name="Barry K."/>
            <person name="Miller A.N."/>
            <person name="Grigoriev I.V."/>
            <person name="Debuchy R."/>
            <person name="Gladieux P."/>
            <person name="Thoren M.H."/>
            <person name="Johannesson H."/>
        </authorList>
    </citation>
    <scope>NUCLEOTIDE SEQUENCE</scope>
    <source>
        <strain evidence="8">CBS 118394</strain>
    </source>
</reference>
<dbReference type="GO" id="GO:0006298">
    <property type="term" value="P:mismatch repair"/>
    <property type="evidence" value="ECO:0007669"/>
    <property type="project" value="InterPro"/>
</dbReference>
<keyword evidence="2" id="KW-0547">Nucleotide-binding</keyword>
<evidence type="ECO:0000313" key="8">
    <source>
        <dbReference type="EMBL" id="KAK3329904.1"/>
    </source>
</evidence>
<comment type="similarity">
    <text evidence="1">Belongs to the DNA mismatch repair MutS family.</text>
</comment>
<evidence type="ECO:0000256" key="1">
    <source>
        <dbReference type="ARBA" id="ARBA00006271"/>
    </source>
</evidence>
<keyword evidence="9" id="KW-1185">Reference proteome</keyword>
<gene>
    <name evidence="8" type="ORF">B0H66DRAFT_469166</name>
</gene>
<proteinExistence type="inferred from homology"/>
<feature type="domain" description="DNA mismatch repair proteins mutS family" evidence="7">
    <location>
        <begin position="698"/>
        <end position="714"/>
    </location>
</feature>
<evidence type="ECO:0000256" key="5">
    <source>
        <dbReference type="ARBA" id="ARBA00023254"/>
    </source>
</evidence>
<dbReference type="InterPro" id="IPR000432">
    <property type="entry name" value="DNA_mismatch_repair_MutS_C"/>
</dbReference>
<dbReference type="GO" id="GO:0140664">
    <property type="term" value="F:ATP-dependent DNA damage sensor activity"/>
    <property type="evidence" value="ECO:0007669"/>
    <property type="project" value="InterPro"/>
</dbReference>
<keyword evidence="5" id="KW-0469">Meiosis</keyword>
<dbReference type="SMART" id="SM00534">
    <property type="entry name" value="MUTSac"/>
    <property type="match status" value="1"/>
</dbReference>